<reference evidence="2" key="1">
    <citation type="submission" date="2018-05" db="EMBL/GenBank/DDBJ databases">
        <authorList>
            <person name="Lanie J.A."/>
            <person name="Ng W.-L."/>
            <person name="Kazmierczak K.M."/>
            <person name="Andrzejewski T.M."/>
            <person name="Davidsen T.M."/>
            <person name="Wayne K.J."/>
            <person name="Tettelin H."/>
            <person name="Glass J.I."/>
            <person name="Rusch D."/>
            <person name="Podicherti R."/>
            <person name="Tsui H.-C.T."/>
            <person name="Winkler M.E."/>
        </authorList>
    </citation>
    <scope>NUCLEOTIDE SEQUENCE</scope>
</reference>
<gene>
    <name evidence="2" type="ORF">METZ01_LOCUS427678</name>
</gene>
<feature type="non-terminal residue" evidence="2">
    <location>
        <position position="251"/>
    </location>
</feature>
<name>A0A382XV95_9ZZZZ</name>
<dbReference type="SUPFAM" id="SSF56091">
    <property type="entry name" value="DNA ligase/mRNA capping enzyme, catalytic domain"/>
    <property type="match status" value="1"/>
</dbReference>
<dbReference type="Gene3D" id="3.30.470.30">
    <property type="entry name" value="DNA ligase/mRNA capping enzyme"/>
    <property type="match status" value="1"/>
</dbReference>
<evidence type="ECO:0000313" key="2">
    <source>
        <dbReference type="EMBL" id="SVD74824.1"/>
    </source>
</evidence>
<evidence type="ECO:0000259" key="1">
    <source>
        <dbReference type="SMART" id="SM00532"/>
    </source>
</evidence>
<sequence length="251" mass="28123">MENYLKKTLREASSAYYSGSPIMTDQEFDALARAANFNEVGTREGRIPHAFRMYSLQKIFEGQKSPFSSNEVIVTPKLDGSAISILYVHGELQRVLTRGDGKCGIDITDKGSMLPQRLESYYDEVLQVTGEIVAPKSVPNSRNYAAGALNLKDISEFLSRDLCFIAYGLEPFGRTYCEDMEALQTSGFSTVIDEDWAQFPHDGTVWRLDDNENFLDLGYTAHHPRGAFALKKQHKGVTTTLLDVEWQVGKS</sequence>
<feature type="domain" description="NAD-dependent DNA ligase N-terminal" evidence="1">
    <location>
        <begin position="3"/>
        <end position="251"/>
    </location>
</feature>
<proteinExistence type="predicted"/>
<dbReference type="EMBL" id="UINC01170669">
    <property type="protein sequence ID" value="SVD74824.1"/>
    <property type="molecule type" value="Genomic_DNA"/>
</dbReference>
<accession>A0A382XV95</accession>
<protein>
    <recommendedName>
        <fullName evidence="1">NAD-dependent DNA ligase N-terminal domain-containing protein</fullName>
    </recommendedName>
</protein>
<dbReference type="GO" id="GO:0003911">
    <property type="term" value="F:DNA ligase (NAD+) activity"/>
    <property type="evidence" value="ECO:0007669"/>
    <property type="project" value="InterPro"/>
</dbReference>
<dbReference type="InterPro" id="IPR013840">
    <property type="entry name" value="DNAligase_N"/>
</dbReference>
<dbReference type="InterPro" id="IPR013839">
    <property type="entry name" value="DNAligase_adenylation"/>
</dbReference>
<dbReference type="AlphaFoldDB" id="A0A382XV95"/>
<organism evidence="2">
    <name type="scientific">marine metagenome</name>
    <dbReference type="NCBI Taxonomy" id="408172"/>
    <lineage>
        <taxon>unclassified sequences</taxon>
        <taxon>metagenomes</taxon>
        <taxon>ecological metagenomes</taxon>
    </lineage>
</organism>
<dbReference type="SMART" id="SM00532">
    <property type="entry name" value="LIGANc"/>
    <property type="match status" value="1"/>
</dbReference>
<dbReference type="Pfam" id="PF01653">
    <property type="entry name" value="DNA_ligase_aden"/>
    <property type="match status" value="1"/>
</dbReference>